<dbReference type="GeneID" id="87947888"/>
<feature type="transmembrane region" description="Helical" evidence="1">
    <location>
        <begin position="38"/>
        <end position="59"/>
    </location>
</feature>
<keyword evidence="1" id="KW-0812">Transmembrane</keyword>
<keyword evidence="3" id="KW-1185">Reference proteome</keyword>
<dbReference type="KEGG" id="cdet:87947888"/>
<accession>A0AAX4IT28</accession>
<keyword evidence="1" id="KW-1133">Transmembrane helix</keyword>
<evidence type="ECO:0000313" key="2">
    <source>
        <dbReference type="EMBL" id="WQF86374.1"/>
    </source>
</evidence>
<protein>
    <submittedName>
        <fullName evidence="2">Uncharacterized protein</fullName>
    </submittedName>
</protein>
<organism evidence="2 3">
    <name type="scientific">Colletotrichum destructivum</name>
    <dbReference type="NCBI Taxonomy" id="34406"/>
    <lineage>
        <taxon>Eukaryota</taxon>
        <taxon>Fungi</taxon>
        <taxon>Dikarya</taxon>
        <taxon>Ascomycota</taxon>
        <taxon>Pezizomycotina</taxon>
        <taxon>Sordariomycetes</taxon>
        <taxon>Hypocreomycetidae</taxon>
        <taxon>Glomerellales</taxon>
        <taxon>Glomerellaceae</taxon>
        <taxon>Colletotrichum</taxon>
        <taxon>Colletotrichum destructivum species complex</taxon>
    </lineage>
</organism>
<dbReference type="EMBL" id="CP137311">
    <property type="protein sequence ID" value="WQF86374.1"/>
    <property type="molecule type" value="Genomic_DNA"/>
</dbReference>
<evidence type="ECO:0000313" key="3">
    <source>
        <dbReference type="Proteomes" id="UP001322277"/>
    </source>
</evidence>
<proteinExistence type="predicted"/>
<name>A0AAX4IT28_9PEZI</name>
<gene>
    <name evidence="2" type="ORF">CDEST_11388</name>
</gene>
<feature type="transmembrane region" description="Helical" evidence="1">
    <location>
        <begin position="71"/>
        <end position="89"/>
    </location>
</feature>
<sequence length="123" mass="13770">MTDDDKPPLLPPFYASCSQRGATTCAAVPKYPLLWSGWSIYPSATISLLLWFLFFIWFYQVPSSNQQIPSVYPLLACLAALLALGVLYACQASTTGVESLSFNRYSYPQYLPVVRAPILRWPP</sequence>
<keyword evidence="1" id="KW-0472">Membrane</keyword>
<dbReference type="Proteomes" id="UP001322277">
    <property type="component" value="Chromosome 7"/>
</dbReference>
<evidence type="ECO:0000256" key="1">
    <source>
        <dbReference type="SAM" id="Phobius"/>
    </source>
</evidence>
<reference evidence="3" key="1">
    <citation type="journal article" date="2023" name="bioRxiv">
        <title>Complete genome of the Medicago anthracnose fungus, Colletotrichum destructivum, reveals a mini-chromosome-like region within a core chromosome.</title>
        <authorList>
            <person name="Lapalu N."/>
            <person name="Simon A."/>
            <person name="Lu A."/>
            <person name="Plaumann P.-L."/>
            <person name="Amselem J."/>
            <person name="Pigne S."/>
            <person name="Auger A."/>
            <person name="Koch C."/>
            <person name="Dallery J.-F."/>
            <person name="O'Connell R.J."/>
        </authorList>
    </citation>
    <scope>NUCLEOTIDE SEQUENCE [LARGE SCALE GENOMIC DNA]</scope>
    <source>
        <strain evidence="3">CBS 520.97</strain>
    </source>
</reference>
<dbReference type="AlphaFoldDB" id="A0AAX4IT28"/>
<dbReference type="RefSeq" id="XP_062783595.1">
    <property type="nucleotide sequence ID" value="XM_062927544.1"/>
</dbReference>